<sequence length="304" mass="34169">MREKGRRPCYLRFDKRSRKQLSCTSRIPLHSCRLARSMSQRKAQFQRTLKLHLSPSQYPLRPLLLSSRVVLSFPHLSPVLIIRIGTRQGPKPQTSSISRHLFSDNTRNLLAQTRRNLITHHCFVDLSRNTGVGGEVTPPSSGCIHSPFRISHLSPPPPQFSRRRSADLADVRTLTTSRAARPAPTFSGYSTRHVPHTPPLQAHVPHDIMHSSSFERGGTQSVPLQGRPKDYVETSWFRYCDEMGEVTMEMNRIGIRTNGGAGRLQAERDQRLASSSMIAWVPGLLRCRGGGHGFWRVADVNGTA</sequence>
<protein>
    <submittedName>
        <fullName evidence="1">Uncharacterized protein</fullName>
    </submittedName>
</protein>
<evidence type="ECO:0000313" key="1">
    <source>
        <dbReference type="EMBL" id="KAK1845266.1"/>
    </source>
</evidence>
<dbReference type="EMBL" id="JAQOWY010000279">
    <property type="protein sequence ID" value="KAK1845266.1"/>
    <property type="molecule type" value="Genomic_DNA"/>
</dbReference>
<accession>A0AAD9EHS6</accession>
<keyword evidence="2" id="KW-1185">Reference proteome</keyword>
<dbReference type="Proteomes" id="UP001243330">
    <property type="component" value="Unassembled WGS sequence"/>
</dbReference>
<name>A0AAD9EHS6_9PEZI</name>
<organism evidence="1 2">
    <name type="scientific">Colletotrichum chrysophilum</name>
    <dbReference type="NCBI Taxonomy" id="1836956"/>
    <lineage>
        <taxon>Eukaryota</taxon>
        <taxon>Fungi</taxon>
        <taxon>Dikarya</taxon>
        <taxon>Ascomycota</taxon>
        <taxon>Pezizomycotina</taxon>
        <taxon>Sordariomycetes</taxon>
        <taxon>Hypocreomycetidae</taxon>
        <taxon>Glomerellales</taxon>
        <taxon>Glomerellaceae</taxon>
        <taxon>Colletotrichum</taxon>
        <taxon>Colletotrichum gloeosporioides species complex</taxon>
    </lineage>
</organism>
<dbReference type="AlphaFoldDB" id="A0AAD9EHS6"/>
<gene>
    <name evidence="1" type="ORF">CCHR01_12121</name>
</gene>
<evidence type="ECO:0000313" key="2">
    <source>
        <dbReference type="Proteomes" id="UP001243330"/>
    </source>
</evidence>
<proteinExistence type="predicted"/>
<comment type="caution">
    <text evidence="1">The sequence shown here is derived from an EMBL/GenBank/DDBJ whole genome shotgun (WGS) entry which is preliminary data.</text>
</comment>
<reference evidence="1" key="1">
    <citation type="submission" date="2023-01" db="EMBL/GenBank/DDBJ databases">
        <title>Colletotrichum chrysophilum M932 genome sequence.</title>
        <authorList>
            <person name="Baroncelli R."/>
        </authorList>
    </citation>
    <scope>NUCLEOTIDE SEQUENCE</scope>
    <source>
        <strain evidence="1">M932</strain>
    </source>
</reference>